<accession>A0A550BV33</accession>
<proteinExistence type="predicted"/>
<comment type="caution">
    <text evidence="2">The sequence shown here is derived from an EMBL/GenBank/DDBJ whole genome shotgun (WGS) entry which is preliminary data.</text>
</comment>
<reference evidence="2 3" key="1">
    <citation type="journal article" date="2019" name="New Phytol.">
        <title>Comparative genomics reveals unique wood-decay strategies and fruiting body development in the Schizophyllaceae.</title>
        <authorList>
            <person name="Almasi E."/>
            <person name="Sahu N."/>
            <person name="Krizsan K."/>
            <person name="Balint B."/>
            <person name="Kovacs G.M."/>
            <person name="Kiss B."/>
            <person name="Cseklye J."/>
            <person name="Drula E."/>
            <person name="Henrissat B."/>
            <person name="Nagy I."/>
            <person name="Chovatia M."/>
            <person name="Adam C."/>
            <person name="LaButti K."/>
            <person name="Lipzen A."/>
            <person name="Riley R."/>
            <person name="Grigoriev I.V."/>
            <person name="Nagy L.G."/>
        </authorList>
    </citation>
    <scope>NUCLEOTIDE SEQUENCE [LARGE SCALE GENOMIC DNA]</scope>
    <source>
        <strain evidence="2 3">NL-1724</strain>
    </source>
</reference>
<evidence type="ECO:0000256" key="1">
    <source>
        <dbReference type="SAM" id="MobiDB-lite"/>
    </source>
</evidence>
<keyword evidence="3" id="KW-1185">Reference proteome</keyword>
<evidence type="ECO:0000313" key="2">
    <source>
        <dbReference type="EMBL" id="TRM56391.1"/>
    </source>
</evidence>
<feature type="region of interest" description="Disordered" evidence="1">
    <location>
        <begin position="134"/>
        <end position="168"/>
    </location>
</feature>
<organism evidence="2 3">
    <name type="scientific">Schizophyllum amplum</name>
    <dbReference type="NCBI Taxonomy" id="97359"/>
    <lineage>
        <taxon>Eukaryota</taxon>
        <taxon>Fungi</taxon>
        <taxon>Dikarya</taxon>
        <taxon>Basidiomycota</taxon>
        <taxon>Agaricomycotina</taxon>
        <taxon>Agaricomycetes</taxon>
        <taxon>Agaricomycetidae</taxon>
        <taxon>Agaricales</taxon>
        <taxon>Schizophyllaceae</taxon>
        <taxon>Schizophyllum</taxon>
    </lineage>
</organism>
<dbReference type="EMBL" id="VDMD01000070">
    <property type="protein sequence ID" value="TRM56391.1"/>
    <property type="molecule type" value="Genomic_DNA"/>
</dbReference>
<sequence>MDGASVWHASVAAAGAPRATLISPPWLDIGIARLPGGQQRARGTAFAGSVKLTYRLQYGLRIFTGCITNLGTAQAAGCALQPENAGGRRLCNATGRRAAGADGAPAFYTMRATTHGPPGSPTTRAPRFTAQKAWREQRAHHSAEIAADDDGSRPHDMRNSAAAPPGGATYLLL</sequence>
<name>A0A550BV33_9AGAR</name>
<evidence type="ECO:0000313" key="3">
    <source>
        <dbReference type="Proteomes" id="UP000320762"/>
    </source>
</evidence>
<protein>
    <submittedName>
        <fullName evidence="2">Uncharacterized protein</fullName>
    </submittedName>
</protein>
<dbReference type="Proteomes" id="UP000320762">
    <property type="component" value="Unassembled WGS sequence"/>
</dbReference>
<gene>
    <name evidence="2" type="ORF">BD626DRAFT_575716</name>
</gene>
<dbReference type="AlphaFoldDB" id="A0A550BV33"/>
<feature type="compositionally biased region" description="Basic and acidic residues" evidence="1">
    <location>
        <begin position="134"/>
        <end position="143"/>
    </location>
</feature>